<feature type="domain" description="ANTAR" evidence="5">
    <location>
        <begin position="181"/>
        <end position="242"/>
    </location>
</feature>
<dbReference type="Proteomes" id="UP001501637">
    <property type="component" value="Unassembled WGS sequence"/>
</dbReference>
<reference evidence="7" key="1">
    <citation type="journal article" date="2019" name="Int. J. Syst. Evol. Microbiol.">
        <title>The Global Catalogue of Microorganisms (GCM) 10K type strain sequencing project: providing services to taxonomists for standard genome sequencing and annotation.</title>
        <authorList>
            <consortium name="The Broad Institute Genomics Platform"/>
            <consortium name="The Broad Institute Genome Sequencing Center for Infectious Disease"/>
            <person name="Wu L."/>
            <person name="Ma J."/>
        </authorList>
    </citation>
    <scope>NUCLEOTIDE SEQUENCE [LARGE SCALE GENOMIC DNA]</scope>
    <source>
        <strain evidence="7">JCM 9092</strain>
    </source>
</reference>
<comment type="caution">
    <text evidence="6">The sequence shown here is derived from an EMBL/GenBank/DDBJ whole genome shotgun (WGS) entry which is preliminary data.</text>
</comment>
<keyword evidence="2" id="KW-0418">Kinase</keyword>
<evidence type="ECO:0000256" key="1">
    <source>
        <dbReference type="ARBA" id="ARBA00022679"/>
    </source>
</evidence>
<dbReference type="InterPro" id="IPR029016">
    <property type="entry name" value="GAF-like_dom_sf"/>
</dbReference>
<dbReference type="Gene3D" id="1.10.10.10">
    <property type="entry name" value="Winged helix-like DNA-binding domain superfamily/Winged helix DNA-binding domain"/>
    <property type="match status" value="1"/>
</dbReference>
<evidence type="ECO:0000313" key="7">
    <source>
        <dbReference type="Proteomes" id="UP001501637"/>
    </source>
</evidence>
<dbReference type="InterPro" id="IPR005561">
    <property type="entry name" value="ANTAR"/>
</dbReference>
<evidence type="ECO:0000256" key="3">
    <source>
        <dbReference type="ARBA" id="ARBA00023015"/>
    </source>
</evidence>
<organism evidence="6 7">
    <name type="scientific">Streptomyces rectiviolaceus</name>
    <dbReference type="NCBI Taxonomy" id="332591"/>
    <lineage>
        <taxon>Bacteria</taxon>
        <taxon>Bacillati</taxon>
        <taxon>Actinomycetota</taxon>
        <taxon>Actinomycetes</taxon>
        <taxon>Kitasatosporales</taxon>
        <taxon>Streptomycetaceae</taxon>
        <taxon>Streptomyces</taxon>
    </lineage>
</organism>
<evidence type="ECO:0000313" key="6">
    <source>
        <dbReference type="EMBL" id="GAA3149556.1"/>
    </source>
</evidence>
<dbReference type="InterPro" id="IPR012074">
    <property type="entry name" value="GAF_ANTAR"/>
</dbReference>
<keyword evidence="3" id="KW-0805">Transcription regulation</keyword>
<accession>A0ABP6NIY4</accession>
<protein>
    <submittedName>
        <fullName evidence="6">GAF and ANTAR domain-containing protein</fullName>
    </submittedName>
</protein>
<dbReference type="InterPro" id="IPR011006">
    <property type="entry name" value="CheY-like_superfamily"/>
</dbReference>
<dbReference type="PROSITE" id="PS50921">
    <property type="entry name" value="ANTAR"/>
    <property type="match status" value="1"/>
</dbReference>
<dbReference type="SMART" id="SM01012">
    <property type="entry name" value="ANTAR"/>
    <property type="match status" value="1"/>
</dbReference>
<dbReference type="Pfam" id="PF03861">
    <property type="entry name" value="ANTAR"/>
    <property type="match status" value="1"/>
</dbReference>
<dbReference type="SUPFAM" id="SSF52172">
    <property type="entry name" value="CheY-like"/>
    <property type="match status" value="1"/>
</dbReference>
<proteinExistence type="predicted"/>
<dbReference type="PIRSF" id="PIRSF036625">
    <property type="entry name" value="GAF_ANTAR"/>
    <property type="match status" value="1"/>
</dbReference>
<evidence type="ECO:0000256" key="2">
    <source>
        <dbReference type="ARBA" id="ARBA00022777"/>
    </source>
</evidence>
<sequence length="254" mass="27797">MSHEMTREVSGDTSRERLLAEAFVDLADSLTDDFDVAEFLQSLATRCVELLGVSAAGVLLTDPEGELRLVSASGEHAWVLDLFALQQEEGPCLDCYRSGTAHANIALGGPQATTAWPQFATRAREAGYEMTQVLPLRQGDQVLGTLNLFQAKRTVLGPDEIALAQALADVATIAILHRRSLEQSEMRRGQLQEALTSRVAIEQAKGVLAERWKCTVDEAFEALRRHARANRLRLSECAQQVVAGELDTEGIRRG</sequence>
<evidence type="ECO:0000256" key="4">
    <source>
        <dbReference type="ARBA" id="ARBA00023163"/>
    </source>
</evidence>
<gene>
    <name evidence="6" type="ORF">GCM10010449_80010</name>
</gene>
<keyword evidence="4" id="KW-0804">Transcription</keyword>
<dbReference type="InterPro" id="IPR003018">
    <property type="entry name" value="GAF"/>
</dbReference>
<dbReference type="SMART" id="SM00065">
    <property type="entry name" value="GAF"/>
    <property type="match status" value="1"/>
</dbReference>
<name>A0ABP6NIY4_9ACTN</name>
<keyword evidence="7" id="KW-1185">Reference proteome</keyword>
<dbReference type="Gene3D" id="3.30.450.40">
    <property type="match status" value="1"/>
</dbReference>
<dbReference type="InterPro" id="IPR036388">
    <property type="entry name" value="WH-like_DNA-bd_sf"/>
</dbReference>
<keyword evidence="1" id="KW-0808">Transferase</keyword>
<evidence type="ECO:0000259" key="5">
    <source>
        <dbReference type="PROSITE" id="PS50921"/>
    </source>
</evidence>
<dbReference type="EMBL" id="BAAAUG010000208">
    <property type="protein sequence ID" value="GAA3149556.1"/>
    <property type="molecule type" value="Genomic_DNA"/>
</dbReference>
<dbReference type="Pfam" id="PF13185">
    <property type="entry name" value="GAF_2"/>
    <property type="match status" value="1"/>
</dbReference>
<dbReference type="SUPFAM" id="SSF55781">
    <property type="entry name" value="GAF domain-like"/>
    <property type="match status" value="1"/>
</dbReference>
<dbReference type="RefSeq" id="WP_344530066.1">
    <property type="nucleotide sequence ID" value="NZ_BAAAUG010000208.1"/>
</dbReference>